<dbReference type="PANTHER" id="PTHR42929">
    <property type="entry name" value="INNER MEMBRANE ABC TRANSPORTER PERMEASE PROTEIN YDCU-RELATED-RELATED"/>
    <property type="match status" value="1"/>
</dbReference>
<sequence>MKRRWFATPYALWMLIFTIVPLLFVVYFAFTTRDGAFTVENFGKFFRPGNLPVVFDSFRLAFFCTAICLLLGYPAAYFLASRDFSRGRAIVVLILLPMWMNFLLRTYAMMTLLERNGVINTLLEALGLPPQSLIGTEGAVLLGMVYNYLPFMILPIYTVLKKMDHRVIEAAEDLGAPPMKVFSRVVIPLSVPGVVSGITMVFMPAVTTFAISRMLGSGMIYLIGDTIEDYFINFSNRNVGSALSLVLMVLIVISIGLLRKADPKGEGGALW</sequence>
<dbReference type="Proteomes" id="UP000824260">
    <property type="component" value="Unassembled WGS sequence"/>
</dbReference>
<evidence type="ECO:0000256" key="3">
    <source>
        <dbReference type="ARBA" id="ARBA00022448"/>
    </source>
</evidence>
<dbReference type="GO" id="GO:0055085">
    <property type="term" value="P:transmembrane transport"/>
    <property type="evidence" value="ECO:0007669"/>
    <property type="project" value="InterPro"/>
</dbReference>
<comment type="similarity">
    <text evidence="2">Belongs to the binding-protein-dependent transport system permease family. CysTW subfamily.</text>
</comment>
<gene>
    <name evidence="10" type="ORF">IAA52_07225</name>
</gene>
<feature type="transmembrane region" description="Helical" evidence="8">
    <location>
        <begin position="12"/>
        <end position="30"/>
    </location>
</feature>
<organism evidence="10 11">
    <name type="scientific">Candidatus Pullichristensenella stercorigallinarum</name>
    <dbReference type="NCBI Taxonomy" id="2840909"/>
    <lineage>
        <taxon>Bacteria</taxon>
        <taxon>Bacillati</taxon>
        <taxon>Bacillota</taxon>
        <taxon>Clostridia</taxon>
        <taxon>Candidatus Pullichristensenella</taxon>
    </lineage>
</organism>
<accession>A0A9D1CXV1</accession>
<evidence type="ECO:0000256" key="7">
    <source>
        <dbReference type="ARBA" id="ARBA00023136"/>
    </source>
</evidence>
<dbReference type="EMBL" id="DVFZ01000070">
    <property type="protein sequence ID" value="HIQ82880.1"/>
    <property type="molecule type" value="Genomic_DNA"/>
</dbReference>
<keyword evidence="6 8" id="KW-1133">Transmembrane helix</keyword>
<dbReference type="Gene3D" id="1.10.3720.10">
    <property type="entry name" value="MetI-like"/>
    <property type="match status" value="1"/>
</dbReference>
<dbReference type="Pfam" id="PF00528">
    <property type="entry name" value="BPD_transp_1"/>
    <property type="match status" value="1"/>
</dbReference>
<comment type="caution">
    <text evidence="10">The sequence shown here is derived from an EMBL/GenBank/DDBJ whole genome shotgun (WGS) entry which is preliminary data.</text>
</comment>
<keyword evidence="4" id="KW-1003">Cell membrane</keyword>
<dbReference type="CDD" id="cd06261">
    <property type="entry name" value="TM_PBP2"/>
    <property type="match status" value="1"/>
</dbReference>
<evidence type="ECO:0000256" key="2">
    <source>
        <dbReference type="ARBA" id="ARBA00007069"/>
    </source>
</evidence>
<keyword evidence="7 8" id="KW-0472">Membrane</keyword>
<dbReference type="GO" id="GO:0005886">
    <property type="term" value="C:plasma membrane"/>
    <property type="evidence" value="ECO:0007669"/>
    <property type="project" value="UniProtKB-SubCell"/>
</dbReference>
<feature type="transmembrane region" description="Helical" evidence="8">
    <location>
        <begin position="139"/>
        <end position="160"/>
    </location>
</feature>
<keyword evidence="3 8" id="KW-0813">Transport</keyword>
<feature type="domain" description="ABC transmembrane type-1" evidence="9">
    <location>
        <begin position="54"/>
        <end position="258"/>
    </location>
</feature>
<protein>
    <submittedName>
        <fullName evidence="10">ABC transporter permease</fullName>
    </submittedName>
</protein>
<dbReference type="InterPro" id="IPR000515">
    <property type="entry name" value="MetI-like"/>
</dbReference>
<reference evidence="10" key="1">
    <citation type="submission" date="2020-10" db="EMBL/GenBank/DDBJ databases">
        <authorList>
            <person name="Gilroy R."/>
        </authorList>
    </citation>
    <scope>NUCLEOTIDE SEQUENCE</scope>
    <source>
        <strain evidence="10">ChiSjej6B24-2974</strain>
    </source>
</reference>
<feature type="transmembrane region" description="Helical" evidence="8">
    <location>
        <begin position="181"/>
        <end position="206"/>
    </location>
</feature>
<evidence type="ECO:0000313" key="11">
    <source>
        <dbReference type="Proteomes" id="UP000824260"/>
    </source>
</evidence>
<feature type="transmembrane region" description="Helical" evidence="8">
    <location>
        <begin position="89"/>
        <end position="108"/>
    </location>
</feature>
<dbReference type="PANTHER" id="PTHR42929:SF1">
    <property type="entry name" value="INNER MEMBRANE ABC TRANSPORTER PERMEASE PROTEIN YDCU-RELATED"/>
    <property type="match status" value="1"/>
</dbReference>
<evidence type="ECO:0000256" key="6">
    <source>
        <dbReference type="ARBA" id="ARBA00022989"/>
    </source>
</evidence>
<dbReference type="AlphaFoldDB" id="A0A9D1CXV1"/>
<reference evidence="10" key="2">
    <citation type="journal article" date="2021" name="PeerJ">
        <title>Extensive microbial diversity within the chicken gut microbiome revealed by metagenomics and culture.</title>
        <authorList>
            <person name="Gilroy R."/>
            <person name="Ravi A."/>
            <person name="Getino M."/>
            <person name="Pursley I."/>
            <person name="Horton D.L."/>
            <person name="Alikhan N.F."/>
            <person name="Baker D."/>
            <person name="Gharbi K."/>
            <person name="Hall N."/>
            <person name="Watson M."/>
            <person name="Adriaenssens E.M."/>
            <person name="Foster-Nyarko E."/>
            <person name="Jarju S."/>
            <person name="Secka A."/>
            <person name="Antonio M."/>
            <person name="Oren A."/>
            <person name="Chaudhuri R.R."/>
            <person name="La Ragione R."/>
            <person name="Hildebrand F."/>
            <person name="Pallen M.J."/>
        </authorList>
    </citation>
    <scope>NUCLEOTIDE SEQUENCE</scope>
    <source>
        <strain evidence="10">ChiSjej6B24-2974</strain>
    </source>
</reference>
<feature type="transmembrane region" description="Helical" evidence="8">
    <location>
        <begin position="60"/>
        <end position="80"/>
    </location>
</feature>
<keyword evidence="5 8" id="KW-0812">Transmembrane</keyword>
<evidence type="ECO:0000256" key="4">
    <source>
        <dbReference type="ARBA" id="ARBA00022475"/>
    </source>
</evidence>
<proteinExistence type="inferred from homology"/>
<dbReference type="PROSITE" id="PS50928">
    <property type="entry name" value="ABC_TM1"/>
    <property type="match status" value="1"/>
</dbReference>
<dbReference type="InterPro" id="IPR035906">
    <property type="entry name" value="MetI-like_sf"/>
</dbReference>
<name>A0A9D1CXV1_9FIRM</name>
<comment type="subcellular location">
    <subcellularLocation>
        <location evidence="1 8">Cell membrane</location>
        <topology evidence="1 8">Multi-pass membrane protein</topology>
    </subcellularLocation>
</comment>
<evidence type="ECO:0000256" key="5">
    <source>
        <dbReference type="ARBA" id="ARBA00022692"/>
    </source>
</evidence>
<evidence type="ECO:0000256" key="8">
    <source>
        <dbReference type="RuleBase" id="RU363032"/>
    </source>
</evidence>
<evidence type="ECO:0000259" key="9">
    <source>
        <dbReference type="PROSITE" id="PS50928"/>
    </source>
</evidence>
<evidence type="ECO:0000313" key="10">
    <source>
        <dbReference type="EMBL" id="HIQ82880.1"/>
    </source>
</evidence>
<dbReference type="SUPFAM" id="SSF161098">
    <property type="entry name" value="MetI-like"/>
    <property type="match status" value="1"/>
</dbReference>
<evidence type="ECO:0000256" key="1">
    <source>
        <dbReference type="ARBA" id="ARBA00004651"/>
    </source>
</evidence>
<feature type="transmembrane region" description="Helical" evidence="8">
    <location>
        <begin position="239"/>
        <end position="258"/>
    </location>
</feature>